<dbReference type="Pfam" id="PF13508">
    <property type="entry name" value="Acetyltransf_7"/>
    <property type="match status" value="1"/>
</dbReference>
<keyword evidence="2" id="KW-0808">Transferase</keyword>
<sequence>MDYYDRLKDYFPEEELKKYAHLRDLLDDQEIYHKEETEDYLLLYGEFRNFIFVDYLLVSGKTRGKGVGSQVIEKLKKKGKAIILEVEEPDPAQPDTKKRIHFYEKNGFQIADQIEYVRETDDGGTLKLDIYYWSPVPLTQQEVMDRMAKACEEVHNFRSMRHYGRIQADPEEVLELKEPAMN</sequence>
<keyword evidence="2" id="KW-0012">Acyltransferase</keyword>
<proteinExistence type="predicted"/>
<dbReference type="Gene3D" id="3.40.630.30">
    <property type="match status" value="1"/>
</dbReference>
<dbReference type="GO" id="GO:0016746">
    <property type="term" value="F:acyltransferase activity"/>
    <property type="evidence" value="ECO:0007669"/>
    <property type="project" value="UniProtKB-KW"/>
</dbReference>
<name>A0ABV8JF45_9BACL</name>
<protein>
    <submittedName>
        <fullName evidence="2">GNAT family N-acetyltransferase</fullName>
        <ecNumber evidence="2">2.3.-.-</ecNumber>
    </submittedName>
</protein>
<feature type="domain" description="N-acetyltransferase" evidence="1">
    <location>
        <begin position="1"/>
        <end position="137"/>
    </location>
</feature>
<evidence type="ECO:0000259" key="1">
    <source>
        <dbReference type="PROSITE" id="PS51186"/>
    </source>
</evidence>
<dbReference type="RefSeq" id="WP_380702263.1">
    <property type="nucleotide sequence ID" value="NZ_JBHSAP010000007.1"/>
</dbReference>
<organism evidence="2 3">
    <name type="scientific">Salinithrix halophila</name>
    <dbReference type="NCBI Taxonomy" id="1485204"/>
    <lineage>
        <taxon>Bacteria</taxon>
        <taxon>Bacillati</taxon>
        <taxon>Bacillota</taxon>
        <taxon>Bacilli</taxon>
        <taxon>Bacillales</taxon>
        <taxon>Thermoactinomycetaceae</taxon>
        <taxon>Salinithrix</taxon>
    </lineage>
</organism>
<dbReference type="Proteomes" id="UP001595843">
    <property type="component" value="Unassembled WGS sequence"/>
</dbReference>
<dbReference type="EC" id="2.3.-.-" evidence="2"/>
<dbReference type="SUPFAM" id="SSF55729">
    <property type="entry name" value="Acyl-CoA N-acyltransferases (Nat)"/>
    <property type="match status" value="1"/>
</dbReference>
<reference evidence="3" key="1">
    <citation type="journal article" date="2019" name="Int. J. Syst. Evol. Microbiol.">
        <title>The Global Catalogue of Microorganisms (GCM) 10K type strain sequencing project: providing services to taxonomists for standard genome sequencing and annotation.</title>
        <authorList>
            <consortium name="The Broad Institute Genomics Platform"/>
            <consortium name="The Broad Institute Genome Sequencing Center for Infectious Disease"/>
            <person name="Wu L."/>
            <person name="Ma J."/>
        </authorList>
    </citation>
    <scope>NUCLEOTIDE SEQUENCE [LARGE SCALE GENOMIC DNA]</scope>
    <source>
        <strain evidence="3">IBRC-M 10813</strain>
    </source>
</reference>
<evidence type="ECO:0000313" key="2">
    <source>
        <dbReference type="EMBL" id="MFC4075909.1"/>
    </source>
</evidence>
<gene>
    <name evidence="2" type="ORF">ACFOUO_03715</name>
</gene>
<dbReference type="InterPro" id="IPR000182">
    <property type="entry name" value="GNAT_dom"/>
</dbReference>
<dbReference type="PROSITE" id="PS51186">
    <property type="entry name" value="GNAT"/>
    <property type="match status" value="1"/>
</dbReference>
<dbReference type="EMBL" id="JBHSAP010000007">
    <property type="protein sequence ID" value="MFC4075909.1"/>
    <property type="molecule type" value="Genomic_DNA"/>
</dbReference>
<evidence type="ECO:0000313" key="3">
    <source>
        <dbReference type="Proteomes" id="UP001595843"/>
    </source>
</evidence>
<accession>A0ABV8JF45</accession>
<dbReference type="InterPro" id="IPR016181">
    <property type="entry name" value="Acyl_CoA_acyltransferase"/>
</dbReference>
<keyword evidence="3" id="KW-1185">Reference proteome</keyword>
<comment type="caution">
    <text evidence="2">The sequence shown here is derived from an EMBL/GenBank/DDBJ whole genome shotgun (WGS) entry which is preliminary data.</text>
</comment>